<reference evidence="6" key="1">
    <citation type="submission" date="2020-04" db="EMBL/GenBank/DDBJ databases">
        <authorList>
            <person name="Alioto T."/>
            <person name="Alioto T."/>
            <person name="Gomez Garrido J."/>
        </authorList>
    </citation>
    <scope>NUCLEOTIDE SEQUENCE</scope>
    <source>
        <strain evidence="6">A484AB</strain>
    </source>
</reference>
<organism evidence="6 7">
    <name type="scientific">Paramuricea clavata</name>
    <name type="common">Red gorgonian</name>
    <name type="synonym">Violescent sea-whip</name>
    <dbReference type="NCBI Taxonomy" id="317549"/>
    <lineage>
        <taxon>Eukaryota</taxon>
        <taxon>Metazoa</taxon>
        <taxon>Cnidaria</taxon>
        <taxon>Anthozoa</taxon>
        <taxon>Octocorallia</taxon>
        <taxon>Malacalcyonacea</taxon>
        <taxon>Plexauridae</taxon>
        <taxon>Paramuricea</taxon>
    </lineage>
</organism>
<evidence type="ECO:0000256" key="4">
    <source>
        <dbReference type="ARBA" id="ARBA00022989"/>
    </source>
</evidence>
<keyword evidence="2" id="KW-0813">Transport</keyword>
<dbReference type="Proteomes" id="UP001152795">
    <property type="component" value="Unassembled WGS sequence"/>
</dbReference>
<name>A0A7D9EMN0_PARCT</name>
<evidence type="ECO:0000313" key="7">
    <source>
        <dbReference type="Proteomes" id="UP001152795"/>
    </source>
</evidence>
<dbReference type="InterPro" id="IPR036259">
    <property type="entry name" value="MFS_trans_sf"/>
</dbReference>
<comment type="caution">
    <text evidence="6">The sequence shown here is derived from an EMBL/GenBank/DDBJ whole genome shotgun (WGS) entry which is preliminary data.</text>
</comment>
<keyword evidence="5" id="KW-0472">Membrane</keyword>
<dbReference type="SUPFAM" id="SSF103473">
    <property type="entry name" value="MFS general substrate transporter"/>
    <property type="match status" value="1"/>
</dbReference>
<evidence type="ECO:0000256" key="3">
    <source>
        <dbReference type="ARBA" id="ARBA00022692"/>
    </source>
</evidence>
<evidence type="ECO:0000256" key="5">
    <source>
        <dbReference type="ARBA" id="ARBA00023136"/>
    </source>
</evidence>
<dbReference type="PANTHER" id="PTHR43385">
    <property type="entry name" value="RIBOFLAVIN TRANSPORTER RIBJ"/>
    <property type="match status" value="1"/>
</dbReference>
<proteinExistence type="predicted"/>
<keyword evidence="7" id="KW-1185">Reference proteome</keyword>
<dbReference type="PANTHER" id="PTHR43385:SF1">
    <property type="entry name" value="RIBOFLAVIN TRANSPORTER RIBJ"/>
    <property type="match status" value="1"/>
</dbReference>
<dbReference type="OrthoDB" id="410267at2759"/>
<feature type="non-terminal residue" evidence="6">
    <location>
        <position position="130"/>
    </location>
</feature>
<comment type="subcellular location">
    <subcellularLocation>
        <location evidence="1">Membrane</location>
        <topology evidence="1">Multi-pass membrane protein</topology>
    </subcellularLocation>
</comment>
<gene>
    <name evidence="6" type="ORF">PACLA_8A088748</name>
</gene>
<sequence length="130" mass="14749">MENKLHYGTFPLKWLIYSKEQPRIGNMSPYITSYLRYEESEKSLRYSDTMWIFAVEVMGHGLLMTLGGMMQLKIGPRWTSLIGGTVLSFGVLMTYFTIQKSFVAVVFTYGLLFGMGIGISYSAPINCAMK</sequence>
<evidence type="ECO:0000313" key="6">
    <source>
        <dbReference type="EMBL" id="CAB4013500.1"/>
    </source>
</evidence>
<dbReference type="GO" id="GO:0016020">
    <property type="term" value="C:membrane"/>
    <property type="evidence" value="ECO:0007669"/>
    <property type="project" value="UniProtKB-SubCell"/>
</dbReference>
<evidence type="ECO:0000256" key="1">
    <source>
        <dbReference type="ARBA" id="ARBA00004141"/>
    </source>
</evidence>
<keyword evidence="3" id="KW-0812">Transmembrane</keyword>
<dbReference type="InterPro" id="IPR052983">
    <property type="entry name" value="MFS_Riboflavin_Transporter"/>
</dbReference>
<evidence type="ECO:0000256" key="2">
    <source>
        <dbReference type="ARBA" id="ARBA00022448"/>
    </source>
</evidence>
<protein>
    <submittedName>
        <fullName evidence="6">Oxalate:formate antiporter-like isoform X1</fullName>
    </submittedName>
</protein>
<accession>A0A7D9EMN0</accession>
<dbReference type="AlphaFoldDB" id="A0A7D9EMN0"/>
<dbReference type="Gene3D" id="1.20.1250.20">
    <property type="entry name" value="MFS general substrate transporter like domains"/>
    <property type="match status" value="1"/>
</dbReference>
<keyword evidence="4" id="KW-1133">Transmembrane helix</keyword>
<dbReference type="EMBL" id="CACRXK020007911">
    <property type="protein sequence ID" value="CAB4013500.1"/>
    <property type="molecule type" value="Genomic_DNA"/>
</dbReference>